<dbReference type="OMA" id="HWGAREC"/>
<sequence length="391" mass="42743">MHSLSEKSTARVIQRRRLLPVFPFRGATAVVSQLTAPLGQAPSLETLCSTALDGFTAAEGSLFLRDAESLHLRHQLPFVLSRVAASRAIESLHHKHRNAHGGNSPVVFTGSRLSARALHGCELSLSHEDCLGAAVAWVPEVHSICSSGTGLADSGAALLAECPGDASHERNTRKEGRVVCAIDVCPVAEVHRVRTRFPQLGRRWMPQCVTDACSDTIKEVLRAIEMPWTEPTVSTDTTDFLRTLCEGDDAADTPSRRCNWWRHLSQPCTSELEAYRSLVLAQHWGARECAIKLLGISGRSFSYECVRCDPQAPSEESCPSALPFTTSFMRPHILYRGVVDGAERAPWQRAGLSPLLHLYSWVEWCPHSAVMDTPYAVVVGCCSASLPAHSC</sequence>
<dbReference type="OrthoDB" id="271890at2759"/>
<name>A0A0N0P7M8_LEPSE</name>
<gene>
    <name evidence="1" type="ORF">ABL78_1922</name>
</gene>
<organism evidence="1 2">
    <name type="scientific">Leptomonas seymouri</name>
    <dbReference type="NCBI Taxonomy" id="5684"/>
    <lineage>
        <taxon>Eukaryota</taxon>
        <taxon>Discoba</taxon>
        <taxon>Euglenozoa</taxon>
        <taxon>Kinetoplastea</taxon>
        <taxon>Metakinetoplastina</taxon>
        <taxon>Trypanosomatida</taxon>
        <taxon>Trypanosomatidae</taxon>
        <taxon>Leishmaniinae</taxon>
        <taxon>Leptomonas</taxon>
    </lineage>
</organism>
<proteinExistence type="predicted"/>
<dbReference type="EMBL" id="LJSK01000035">
    <property type="protein sequence ID" value="KPI88956.1"/>
    <property type="molecule type" value="Genomic_DNA"/>
</dbReference>
<dbReference type="Proteomes" id="UP000038009">
    <property type="component" value="Unassembled WGS sequence"/>
</dbReference>
<accession>A0A0N0P7M8</accession>
<dbReference type="VEuPathDB" id="TriTrypDB:Lsey_0035_0150"/>
<keyword evidence="2" id="KW-1185">Reference proteome</keyword>
<dbReference type="AlphaFoldDB" id="A0A0N0P7M8"/>
<protein>
    <submittedName>
        <fullName evidence="1">Uncharacterized protein</fullName>
    </submittedName>
</protein>
<reference evidence="1 2" key="1">
    <citation type="journal article" date="2015" name="PLoS Pathog.">
        <title>Leptomonas seymouri: Adaptations to the Dixenous Life Cycle Analyzed by Genome Sequencing, Transcriptome Profiling and Co-infection with Leishmania donovani.</title>
        <authorList>
            <person name="Kraeva N."/>
            <person name="Butenko A."/>
            <person name="Hlavacova J."/>
            <person name="Kostygov A."/>
            <person name="Myskova J."/>
            <person name="Grybchuk D."/>
            <person name="Lestinova T."/>
            <person name="Votypka J."/>
            <person name="Volf P."/>
            <person name="Opperdoes F."/>
            <person name="Flegontov P."/>
            <person name="Lukes J."/>
            <person name="Yurchenko V."/>
        </authorList>
    </citation>
    <scope>NUCLEOTIDE SEQUENCE [LARGE SCALE GENOMIC DNA]</scope>
    <source>
        <strain evidence="1 2">ATCC 30220</strain>
    </source>
</reference>
<comment type="caution">
    <text evidence="1">The sequence shown here is derived from an EMBL/GenBank/DDBJ whole genome shotgun (WGS) entry which is preliminary data.</text>
</comment>
<evidence type="ECO:0000313" key="1">
    <source>
        <dbReference type="EMBL" id="KPI88956.1"/>
    </source>
</evidence>
<evidence type="ECO:0000313" key="2">
    <source>
        <dbReference type="Proteomes" id="UP000038009"/>
    </source>
</evidence>